<name>A0A8H3TZ40_9TREE</name>
<reference evidence="2" key="1">
    <citation type="submission" date="2020-07" db="EMBL/GenBank/DDBJ databases">
        <title>Draft Genome Sequence of a Deep-Sea Yeast, Naganishia (Cryptococcus) liquefaciens strain N6.</title>
        <authorList>
            <person name="Han Y.W."/>
            <person name="Kajitani R."/>
            <person name="Morimoto H."/>
            <person name="Parhat M."/>
            <person name="Tsubouchi H."/>
            <person name="Bakenova O."/>
            <person name="Ogata M."/>
            <person name="Argunhan B."/>
            <person name="Aoki R."/>
            <person name="Kajiwara S."/>
            <person name="Itoh T."/>
            <person name="Iwasaki H."/>
        </authorList>
    </citation>
    <scope>NUCLEOTIDE SEQUENCE</scope>
    <source>
        <strain evidence="2">N6</strain>
    </source>
</reference>
<gene>
    <name evidence="2" type="ORF">NliqN6_5880</name>
</gene>
<keyword evidence="3" id="KW-1185">Reference proteome</keyword>
<sequence>MSHHPPSPPLTPAQAPHAYDRPPRSTVDSARKQELLTKLKAPVIGQASKPPIFKIPALPAAASTNRFSTHDDVRANSAALAVHINPSAVAQRAACISKTVQEVAANPTNFQSKAMTGAPLPGTVHPQSPLPRSTPKTSIPQISEDEAIAREFSYQTAEEIDLHKRVNKHVNGYLKKTCGVEGGAKAYTEAEASKVGSNHIMLIKGSYGRTKILAQITPLDLSMYPEVFEPAETDQLAKYLNQRRNLLEEFQRSLMPVPPLPLLPPSTSRASEVTTARERGQRFLEWGIQGVASRDRLVISKSDLQVIKAEVTSIRKAMAQAGLSRGSAAGCSLVATEKEESLLSRSSIRKAPRFPHQPSRNPASCEIESSQIGESRALKNSCKSFADVVQRFGMTAIPMAEQDDDPFKLFTRVKSMKTW</sequence>
<dbReference type="AlphaFoldDB" id="A0A8H3TZ40"/>
<comment type="caution">
    <text evidence="2">The sequence shown here is derived from an EMBL/GenBank/DDBJ whole genome shotgun (WGS) entry which is preliminary data.</text>
</comment>
<dbReference type="EMBL" id="BLZA01000043">
    <property type="protein sequence ID" value="GHJ89478.1"/>
    <property type="molecule type" value="Genomic_DNA"/>
</dbReference>
<organism evidence="2 3">
    <name type="scientific">Naganishia liquefaciens</name>
    <dbReference type="NCBI Taxonomy" id="104408"/>
    <lineage>
        <taxon>Eukaryota</taxon>
        <taxon>Fungi</taxon>
        <taxon>Dikarya</taxon>
        <taxon>Basidiomycota</taxon>
        <taxon>Agaricomycotina</taxon>
        <taxon>Tremellomycetes</taxon>
        <taxon>Filobasidiales</taxon>
        <taxon>Filobasidiaceae</taxon>
        <taxon>Naganishia</taxon>
    </lineage>
</organism>
<dbReference type="OrthoDB" id="2596750at2759"/>
<feature type="compositionally biased region" description="Pro residues" evidence="1">
    <location>
        <begin position="1"/>
        <end position="11"/>
    </location>
</feature>
<proteinExistence type="predicted"/>
<protein>
    <submittedName>
        <fullName evidence="2">Uncharacterized protein</fullName>
    </submittedName>
</protein>
<evidence type="ECO:0000313" key="3">
    <source>
        <dbReference type="Proteomes" id="UP000620104"/>
    </source>
</evidence>
<feature type="compositionally biased region" description="Basic and acidic residues" evidence="1">
    <location>
        <begin position="18"/>
        <end position="32"/>
    </location>
</feature>
<evidence type="ECO:0000256" key="1">
    <source>
        <dbReference type="SAM" id="MobiDB-lite"/>
    </source>
</evidence>
<feature type="region of interest" description="Disordered" evidence="1">
    <location>
        <begin position="1"/>
        <end position="32"/>
    </location>
</feature>
<dbReference type="Proteomes" id="UP000620104">
    <property type="component" value="Unassembled WGS sequence"/>
</dbReference>
<accession>A0A8H3TZ40</accession>
<evidence type="ECO:0000313" key="2">
    <source>
        <dbReference type="EMBL" id="GHJ89478.1"/>
    </source>
</evidence>